<dbReference type="EMBL" id="MU853852">
    <property type="protein sequence ID" value="KAK3937534.1"/>
    <property type="molecule type" value="Genomic_DNA"/>
</dbReference>
<sequence>MLAALSAFSMHETQLFFGAAVAVIALAALVYCRTRPLQSRLKFVNDVEKNLPSEADLTSMYIYKDCHRGYRRRRDMRKALVPTALHPRCYCVLH</sequence>
<name>A0AAN6S1Z0_9PEZI</name>
<proteinExistence type="predicted"/>
<feature type="transmembrane region" description="Helical" evidence="1">
    <location>
        <begin position="15"/>
        <end position="32"/>
    </location>
</feature>
<reference evidence="3" key="1">
    <citation type="journal article" date="2023" name="Mol. Phylogenet. Evol.">
        <title>Genome-scale phylogeny and comparative genomics of the fungal order Sordariales.</title>
        <authorList>
            <person name="Hensen N."/>
            <person name="Bonometti L."/>
            <person name="Westerberg I."/>
            <person name="Brannstrom I.O."/>
            <person name="Guillou S."/>
            <person name="Cros-Aarteil S."/>
            <person name="Calhoun S."/>
            <person name="Haridas S."/>
            <person name="Kuo A."/>
            <person name="Mondo S."/>
            <person name="Pangilinan J."/>
            <person name="Riley R."/>
            <person name="LaButti K."/>
            <person name="Andreopoulos B."/>
            <person name="Lipzen A."/>
            <person name="Chen C."/>
            <person name="Yan M."/>
            <person name="Daum C."/>
            <person name="Ng V."/>
            <person name="Clum A."/>
            <person name="Steindorff A."/>
            <person name="Ohm R.A."/>
            <person name="Martin F."/>
            <person name="Silar P."/>
            <person name="Natvig D.O."/>
            <person name="Lalanne C."/>
            <person name="Gautier V."/>
            <person name="Ament-Velasquez S.L."/>
            <person name="Kruys A."/>
            <person name="Hutchinson M.I."/>
            <person name="Powell A.J."/>
            <person name="Barry K."/>
            <person name="Miller A.N."/>
            <person name="Grigoriev I.V."/>
            <person name="Debuchy R."/>
            <person name="Gladieux P."/>
            <person name="Hiltunen Thoren M."/>
            <person name="Johannesson H."/>
        </authorList>
    </citation>
    <scope>NUCLEOTIDE SEQUENCE [LARGE SCALE GENOMIC DNA]</scope>
    <source>
        <strain evidence="3">CBS 340.73</strain>
    </source>
</reference>
<keyword evidence="1" id="KW-1133">Transmembrane helix</keyword>
<accession>A0AAN6S1Z0</accession>
<keyword evidence="1" id="KW-0812">Transmembrane</keyword>
<evidence type="ECO:0000313" key="3">
    <source>
        <dbReference type="Proteomes" id="UP001303473"/>
    </source>
</evidence>
<dbReference type="Proteomes" id="UP001303473">
    <property type="component" value="Unassembled WGS sequence"/>
</dbReference>
<protein>
    <submittedName>
        <fullName evidence="2">Uncharacterized protein</fullName>
    </submittedName>
</protein>
<organism evidence="2 3">
    <name type="scientific">Diplogelasinospora grovesii</name>
    <dbReference type="NCBI Taxonomy" id="303347"/>
    <lineage>
        <taxon>Eukaryota</taxon>
        <taxon>Fungi</taxon>
        <taxon>Dikarya</taxon>
        <taxon>Ascomycota</taxon>
        <taxon>Pezizomycotina</taxon>
        <taxon>Sordariomycetes</taxon>
        <taxon>Sordariomycetidae</taxon>
        <taxon>Sordariales</taxon>
        <taxon>Diplogelasinosporaceae</taxon>
        <taxon>Diplogelasinospora</taxon>
    </lineage>
</organism>
<evidence type="ECO:0000256" key="1">
    <source>
        <dbReference type="SAM" id="Phobius"/>
    </source>
</evidence>
<keyword evidence="3" id="KW-1185">Reference proteome</keyword>
<evidence type="ECO:0000313" key="2">
    <source>
        <dbReference type="EMBL" id="KAK3937534.1"/>
    </source>
</evidence>
<comment type="caution">
    <text evidence="2">The sequence shown here is derived from an EMBL/GenBank/DDBJ whole genome shotgun (WGS) entry which is preliminary data.</text>
</comment>
<dbReference type="AlphaFoldDB" id="A0AAN6S1Z0"/>
<keyword evidence="1" id="KW-0472">Membrane</keyword>
<gene>
    <name evidence="2" type="ORF">QBC46DRAFT_392587</name>
</gene>